<feature type="compositionally biased region" description="Acidic residues" evidence="3">
    <location>
        <begin position="356"/>
        <end position="375"/>
    </location>
</feature>
<proteinExistence type="inferred from homology"/>
<accession>A0A109UVI6</accession>
<dbReference type="GeneID" id="28721614"/>
<dbReference type="Gene3D" id="1.10.238.10">
    <property type="entry name" value="EF-hand"/>
    <property type="match status" value="1"/>
</dbReference>
<gene>
    <name evidence="5" type="ORF">AW171_hschr21157</name>
</gene>
<evidence type="ECO:0000313" key="5">
    <source>
        <dbReference type="EMBL" id="AMD19330.1"/>
    </source>
</evidence>
<comment type="similarity">
    <text evidence="2">Belongs to the IRS4 family.</text>
</comment>
<dbReference type="InterPro" id="IPR000261">
    <property type="entry name" value="EH_dom"/>
</dbReference>
<protein>
    <submittedName>
        <fullName evidence="5">HBR429Cp</fullName>
    </submittedName>
</protein>
<organism evidence="5 6">
    <name type="scientific">Eremothecium sinecaudum</name>
    <dbReference type="NCBI Taxonomy" id="45286"/>
    <lineage>
        <taxon>Eukaryota</taxon>
        <taxon>Fungi</taxon>
        <taxon>Dikarya</taxon>
        <taxon>Ascomycota</taxon>
        <taxon>Saccharomycotina</taxon>
        <taxon>Saccharomycetes</taxon>
        <taxon>Saccharomycetales</taxon>
        <taxon>Saccharomycetaceae</taxon>
        <taxon>Eremothecium</taxon>
    </lineage>
</organism>
<reference evidence="5 6" key="1">
    <citation type="submission" date="2016-01" db="EMBL/GenBank/DDBJ databases">
        <title>Genome sequence of the yeast Holleya sinecauda.</title>
        <authorList>
            <person name="Dietrich F.S."/>
        </authorList>
    </citation>
    <scope>NUCLEOTIDE SEQUENCE [LARGE SCALE GENOMIC DNA]</scope>
    <source>
        <strain evidence="5 6">ATCC 58844</strain>
    </source>
</reference>
<dbReference type="Proteomes" id="UP000243052">
    <property type="component" value="Chromosome ii"/>
</dbReference>
<feature type="domain" description="EH" evidence="4">
    <location>
        <begin position="609"/>
        <end position="687"/>
    </location>
</feature>
<dbReference type="FunFam" id="1.10.238.10:FF:000326">
    <property type="entry name" value="IRS4p EH domain-containing protein"/>
    <property type="match status" value="1"/>
</dbReference>
<feature type="compositionally biased region" description="Low complexity" evidence="3">
    <location>
        <begin position="331"/>
        <end position="345"/>
    </location>
</feature>
<keyword evidence="6" id="KW-1185">Reference proteome</keyword>
<feature type="region of interest" description="Disordered" evidence="3">
    <location>
        <begin position="55"/>
        <end position="99"/>
    </location>
</feature>
<name>A0A109UVI6_9SACH</name>
<feature type="compositionally biased region" description="Polar residues" evidence="3">
    <location>
        <begin position="87"/>
        <end position="96"/>
    </location>
</feature>
<dbReference type="GO" id="GO:0006629">
    <property type="term" value="P:lipid metabolic process"/>
    <property type="evidence" value="ECO:0007669"/>
    <property type="project" value="UniProtKB-KW"/>
</dbReference>
<evidence type="ECO:0000313" key="6">
    <source>
        <dbReference type="Proteomes" id="UP000243052"/>
    </source>
</evidence>
<dbReference type="PROSITE" id="PS50031">
    <property type="entry name" value="EH"/>
    <property type="match status" value="1"/>
</dbReference>
<dbReference type="InterPro" id="IPR011992">
    <property type="entry name" value="EF-hand-dom_pair"/>
</dbReference>
<evidence type="ECO:0000256" key="1">
    <source>
        <dbReference type="ARBA" id="ARBA00023098"/>
    </source>
</evidence>
<sequence length="725" mass="80455">MKQSRYDNGSPGEQPAPNSASLIAAKAMFKKYSDGNTDNCGTGVVAGSGVLHRRDKIGRSITSPVGGKSIKGGTSGSTPQMQHVEKTAQSPRSMRQGSGCVSDDGLSALAAVAAASKAVQSPMRSAAKSSLQIENEPLQSPFLLSHPQRLVSGLGSVAQSNDSSMSLLTSGTESQGSFDKIINTIRQNEAFPHITMDSPSQRSMPPGYLFSPSAAAQRLASVNSDTNVLMGPDSRITIPPIRISTPPVSTEMRTSLRVPSIYRQRPSNDLQSIVSSMADTALSDNGEALPKHSSLTPHYNHTASSIMSSPTRHLRRIPPPKLNMSDSDMASVRILRSTSSSLSSTANNEAGHSSDDSDSEYTEDEDSSSDEEYSGYEDVDEYLQLRNETNQGLESPNLEESENESLEGVNPRYAHGANPKEVTIANVSYSTLNKIPMNLKYSGTLPNLIPNYQRKQSKWLKFFRRTKAAADPSSSLPVSQIYAENDTALIKSKLDVRFQTTMRGILNDSAISETSYLQEYDSDDSDSYVVDKSKALKKHSKKSGKRRERIRNNLRYRGAFDEDKPWKSHLDLGYVTERERKRYEGMWVTNKDTYLELLPWWKDRNSRGVVIPEDGLMINIVVSDIWSKSNLPKDTLAQIYQMVDTRHDGTLDRNSFVVGMWLVDQSLYGRKLPRQIDSRVWDSVSKYVINVSNANENPKHHHRTRKKLLKKELKMIKKESKSYHS</sequence>
<dbReference type="Pfam" id="PF12763">
    <property type="entry name" value="EH"/>
    <property type="match status" value="1"/>
</dbReference>
<feature type="region of interest" description="Disordered" evidence="3">
    <location>
        <begin position="392"/>
        <end position="416"/>
    </location>
</feature>
<evidence type="ECO:0000256" key="2">
    <source>
        <dbReference type="ARBA" id="ARBA00061579"/>
    </source>
</evidence>
<feature type="region of interest" description="Disordered" evidence="3">
    <location>
        <begin position="284"/>
        <end position="375"/>
    </location>
</feature>
<evidence type="ECO:0000256" key="3">
    <source>
        <dbReference type="SAM" id="MobiDB-lite"/>
    </source>
</evidence>
<dbReference type="RefSeq" id="XP_017986326.1">
    <property type="nucleotide sequence ID" value="XM_018130837.1"/>
</dbReference>
<dbReference type="SUPFAM" id="SSF47473">
    <property type="entry name" value="EF-hand"/>
    <property type="match status" value="1"/>
</dbReference>
<dbReference type="OrthoDB" id="10045710at2759"/>
<evidence type="ECO:0000259" key="4">
    <source>
        <dbReference type="PROSITE" id="PS50031"/>
    </source>
</evidence>
<dbReference type="EMBL" id="CP014242">
    <property type="protein sequence ID" value="AMD19330.1"/>
    <property type="molecule type" value="Genomic_DNA"/>
</dbReference>
<dbReference type="GO" id="GO:0031505">
    <property type="term" value="P:fungal-type cell wall organization"/>
    <property type="evidence" value="ECO:0007669"/>
    <property type="project" value="UniProtKB-ARBA"/>
</dbReference>
<feature type="compositionally biased region" description="Polar residues" evidence="3">
    <location>
        <begin position="293"/>
        <end position="311"/>
    </location>
</feature>
<dbReference type="GO" id="GO:0000407">
    <property type="term" value="C:phagophore assembly site"/>
    <property type="evidence" value="ECO:0007669"/>
    <property type="project" value="UniProtKB-ARBA"/>
</dbReference>
<dbReference type="SMART" id="SM00027">
    <property type="entry name" value="EH"/>
    <property type="match status" value="1"/>
</dbReference>
<dbReference type="STRING" id="45286.A0A109UVI6"/>
<keyword evidence="1" id="KW-0443">Lipid metabolism</keyword>
<dbReference type="AlphaFoldDB" id="A0A109UVI6"/>
<dbReference type="CDD" id="cd00052">
    <property type="entry name" value="EH"/>
    <property type="match status" value="1"/>
</dbReference>